<dbReference type="InterPro" id="IPR003615">
    <property type="entry name" value="HNH_nuc"/>
</dbReference>
<dbReference type="Gene3D" id="1.10.30.50">
    <property type="match status" value="1"/>
</dbReference>
<feature type="region of interest" description="Disordered" evidence="5">
    <location>
        <begin position="1"/>
        <end position="28"/>
    </location>
</feature>
<dbReference type="PANTHER" id="PTHR41286">
    <property type="entry name" value="HNH NUCLEASE YAJD-RELATED"/>
    <property type="match status" value="1"/>
</dbReference>
<keyword evidence="8" id="KW-1185">Reference proteome</keyword>
<evidence type="ECO:0000259" key="6">
    <source>
        <dbReference type="SMART" id="SM00507"/>
    </source>
</evidence>
<feature type="domain" description="HNH nuclease" evidence="6">
    <location>
        <begin position="36"/>
        <end position="89"/>
    </location>
</feature>
<proteinExistence type="inferred from homology"/>
<evidence type="ECO:0000256" key="1">
    <source>
        <dbReference type="ARBA" id="ARBA00022722"/>
    </source>
</evidence>
<dbReference type="Proteomes" id="UP000241803">
    <property type="component" value="Unassembled WGS sequence"/>
</dbReference>
<dbReference type="GO" id="GO:0008270">
    <property type="term" value="F:zinc ion binding"/>
    <property type="evidence" value="ECO:0007669"/>
    <property type="project" value="InterPro"/>
</dbReference>
<comment type="similarity">
    <text evidence="3">Belongs to the HNH nuclease family.</text>
</comment>
<protein>
    <recommendedName>
        <fullName evidence="4">Putative HNH nuclease YajD</fullName>
    </recommendedName>
</protein>
<evidence type="ECO:0000256" key="2">
    <source>
        <dbReference type="ARBA" id="ARBA00022801"/>
    </source>
</evidence>
<organism evidence="7 8">
    <name type="scientific">Photobacterium indicum</name>
    <dbReference type="NCBI Taxonomy" id="81447"/>
    <lineage>
        <taxon>Bacteria</taxon>
        <taxon>Pseudomonadati</taxon>
        <taxon>Pseudomonadota</taxon>
        <taxon>Gammaproteobacteria</taxon>
        <taxon>Vibrionales</taxon>
        <taxon>Vibrionaceae</taxon>
        <taxon>Photobacterium</taxon>
    </lineage>
</organism>
<feature type="compositionally biased region" description="Polar residues" evidence="5">
    <location>
        <begin position="12"/>
        <end position="27"/>
    </location>
</feature>
<dbReference type="GO" id="GO:0003676">
    <property type="term" value="F:nucleic acid binding"/>
    <property type="evidence" value="ECO:0007669"/>
    <property type="project" value="InterPro"/>
</dbReference>
<evidence type="ECO:0000313" key="7">
    <source>
        <dbReference type="EMBL" id="PSV48330.1"/>
    </source>
</evidence>
<dbReference type="AlphaFoldDB" id="A0A2T3LAG5"/>
<dbReference type="EMBL" id="PYOC01000002">
    <property type="protein sequence ID" value="PSV48330.1"/>
    <property type="molecule type" value="Genomic_DNA"/>
</dbReference>
<evidence type="ECO:0000256" key="4">
    <source>
        <dbReference type="ARBA" id="ARBA00040194"/>
    </source>
</evidence>
<name>A0A2T3LAG5_9GAMM</name>
<keyword evidence="1" id="KW-0540">Nuclease</keyword>
<dbReference type="InterPro" id="IPR002711">
    <property type="entry name" value="HNH"/>
</dbReference>
<comment type="caution">
    <text evidence="7">The sequence shown here is derived from an EMBL/GenBank/DDBJ whole genome shotgun (WGS) entry which is preliminary data.</text>
</comment>
<dbReference type="Pfam" id="PF01844">
    <property type="entry name" value="HNH"/>
    <property type="match status" value="1"/>
</dbReference>
<keyword evidence="2" id="KW-0378">Hydrolase</keyword>
<gene>
    <name evidence="7" type="ORF">C9J47_07335</name>
</gene>
<dbReference type="CDD" id="cd00085">
    <property type="entry name" value="HNHc"/>
    <property type="match status" value="1"/>
</dbReference>
<dbReference type="PANTHER" id="PTHR41286:SF1">
    <property type="entry name" value="HNH NUCLEASE YAJD-RELATED"/>
    <property type="match status" value="1"/>
</dbReference>
<evidence type="ECO:0000313" key="8">
    <source>
        <dbReference type="Proteomes" id="UP000241803"/>
    </source>
</evidence>
<dbReference type="SMART" id="SM00507">
    <property type="entry name" value="HNHc"/>
    <property type="match status" value="1"/>
</dbReference>
<accession>A0A2T3LAG5</accession>
<sequence>MKTLKPRITKTLDPSVTRKNGNRSATARTYGGKWQRIRKAVLTDEPLCRLCLAAGITQQAMEVDHIIPLHLGGTDEKSNLQPLCFLCHQFKTTTENTLRNRDGKRD</sequence>
<dbReference type="RefSeq" id="WP_107252937.1">
    <property type="nucleotide sequence ID" value="NZ_PYOC01000002.1"/>
</dbReference>
<keyword evidence="7" id="KW-0255">Endonuclease</keyword>
<dbReference type="GO" id="GO:0016787">
    <property type="term" value="F:hydrolase activity"/>
    <property type="evidence" value="ECO:0007669"/>
    <property type="project" value="UniProtKB-KW"/>
</dbReference>
<evidence type="ECO:0000256" key="5">
    <source>
        <dbReference type="SAM" id="MobiDB-lite"/>
    </source>
</evidence>
<evidence type="ECO:0000256" key="3">
    <source>
        <dbReference type="ARBA" id="ARBA00038412"/>
    </source>
</evidence>
<reference evidence="7 8" key="1">
    <citation type="submission" date="2018-03" db="EMBL/GenBank/DDBJ databases">
        <title>Whole genome sequencing of Histamine producing bacteria.</title>
        <authorList>
            <person name="Butler K."/>
        </authorList>
    </citation>
    <scope>NUCLEOTIDE SEQUENCE [LARGE SCALE GENOMIC DNA]</scope>
    <source>
        <strain evidence="7 8">ATCC 19614</strain>
    </source>
</reference>
<dbReference type="GO" id="GO:0004519">
    <property type="term" value="F:endonuclease activity"/>
    <property type="evidence" value="ECO:0007669"/>
    <property type="project" value="UniProtKB-KW"/>
</dbReference>
<dbReference type="GO" id="GO:0005829">
    <property type="term" value="C:cytosol"/>
    <property type="evidence" value="ECO:0007669"/>
    <property type="project" value="TreeGrafter"/>
</dbReference>